<dbReference type="EMBL" id="FUYN01000001">
    <property type="protein sequence ID" value="SKB31234.1"/>
    <property type="molecule type" value="Genomic_DNA"/>
</dbReference>
<keyword evidence="1" id="KW-1133">Transmembrane helix</keyword>
<evidence type="ECO:0008006" key="4">
    <source>
        <dbReference type="Google" id="ProtNLM"/>
    </source>
</evidence>
<proteinExistence type="predicted"/>
<accession>A0A1T5A8B9</accession>
<dbReference type="InterPro" id="IPR036374">
    <property type="entry name" value="OxRdtase_Mopterin-bd_sf"/>
</dbReference>
<keyword evidence="1" id="KW-0812">Transmembrane</keyword>
<dbReference type="Proteomes" id="UP000243406">
    <property type="component" value="Unassembled WGS sequence"/>
</dbReference>
<evidence type="ECO:0000256" key="1">
    <source>
        <dbReference type="SAM" id="Phobius"/>
    </source>
</evidence>
<dbReference type="GeneID" id="35558363"/>
<evidence type="ECO:0000313" key="3">
    <source>
        <dbReference type="Proteomes" id="UP000243406"/>
    </source>
</evidence>
<sequence>MKFKKILIPLLLIIIIIFIFNLTKKEEASINILINEEDIIIKSEYIYNHPETVVFPAVVRSSGKKPEETEYKGIEINLLFSSLGIDITKMKNITFNATDGYRIILPLEEIMMPRNVYLTFERDGEYLKSKKQGGNGPFQLIIRKDSFSQRWIKHVDEIILE</sequence>
<protein>
    <recommendedName>
        <fullName evidence="4">Oxidoreductase molybdopterin binding domain-containing protein</fullName>
    </recommendedName>
</protein>
<name>A0A1T5A8B9_9FIRM</name>
<dbReference type="RefSeq" id="WP_013362311.1">
    <property type="nucleotide sequence ID" value="NZ_FUYN01000001.1"/>
</dbReference>
<dbReference type="AlphaFoldDB" id="A0A1T5A8B9"/>
<gene>
    <name evidence="2" type="ORF">SAMN02745120_0862</name>
</gene>
<reference evidence="3" key="1">
    <citation type="submission" date="2017-02" db="EMBL/GenBank/DDBJ databases">
        <authorList>
            <person name="Varghese N."/>
            <person name="Submissions S."/>
        </authorList>
    </citation>
    <scope>NUCLEOTIDE SEQUENCE [LARGE SCALE GENOMIC DNA]</scope>
    <source>
        <strain evidence="3">ATCC 35199</strain>
    </source>
</reference>
<organism evidence="2 3">
    <name type="scientific">Acetoanaerobium noterae</name>
    <dbReference type="NCBI Taxonomy" id="745369"/>
    <lineage>
        <taxon>Bacteria</taxon>
        <taxon>Bacillati</taxon>
        <taxon>Bacillota</taxon>
        <taxon>Clostridia</taxon>
        <taxon>Peptostreptococcales</taxon>
        <taxon>Filifactoraceae</taxon>
        <taxon>Acetoanaerobium</taxon>
    </lineage>
</organism>
<feature type="transmembrane region" description="Helical" evidence="1">
    <location>
        <begin position="6"/>
        <end position="23"/>
    </location>
</feature>
<keyword evidence="1" id="KW-0472">Membrane</keyword>
<dbReference type="OrthoDB" id="1708196at2"/>
<dbReference type="Gene3D" id="3.90.420.10">
    <property type="entry name" value="Oxidoreductase, molybdopterin-binding domain"/>
    <property type="match status" value="1"/>
</dbReference>
<evidence type="ECO:0000313" key="2">
    <source>
        <dbReference type="EMBL" id="SKB31234.1"/>
    </source>
</evidence>
<keyword evidence="3" id="KW-1185">Reference proteome</keyword>